<dbReference type="Gene3D" id="3.30.420.10">
    <property type="entry name" value="Ribonuclease H-like superfamily/Ribonuclease H"/>
    <property type="match status" value="1"/>
</dbReference>
<dbReference type="AlphaFoldDB" id="V5GH76"/>
<feature type="domain" description="Integrase catalytic" evidence="1">
    <location>
        <begin position="354"/>
        <end position="548"/>
    </location>
</feature>
<dbReference type="Pfam" id="PF05380">
    <property type="entry name" value="Peptidase_A17"/>
    <property type="match status" value="1"/>
</dbReference>
<dbReference type="InterPro" id="IPR041588">
    <property type="entry name" value="Integrase_H2C2"/>
</dbReference>
<proteinExistence type="predicted"/>
<organism evidence="2">
    <name type="scientific">Anoplophora glabripennis</name>
    <name type="common">Asian longhorn beetle</name>
    <name type="synonym">Anoplophora nobilis</name>
    <dbReference type="NCBI Taxonomy" id="217634"/>
    <lineage>
        <taxon>Eukaryota</taxon>
        <taxon>Metazoa</taxon>
        <taxon>Ecdysozoa</taxon>
        <taxon>Arthropoda</taxon>
        <taxon>Hexapoda</taxon>
        <taxon>Insecta</taxon>
        <taxon>Pterygota</taxon>
        <taxon>Neoptera</taxon>
        <taxon>Endopterygota</taxon>
        <taxon>Coleoptera</taxon>
        <taxon>Polyphaga</taxon>
        <taxon>Cucujiformia</taxon>
        <taxon>Chrysomeloidea</taxon>
        <taxon>Cerambycidae</taxon>
        <taxon>Lamiinae</taxon>
        <taxon>Lamiini</taxon>
        <taxon>Anoplophora</taxon>
    </lineage>
</organism>
<dbReference type="GO" id="GO:0015074">
    <property type="term" value="P:DNA integration"/>
    <property type="evidence" value="ECO:0007669"/>
    <property type="project" value="InterPro"/>
</dbReference>
<dbReference type="InterPro" id="IPR012337">
    <property type="entry name" value="RNaseH-like_sf"/>
</dbReference>
<dbReference type="InterPro" id="IPR036397">
    <property type="entry name" value="RNaseH_sf"/>
</dbReference>
<dbReference type="GO" id="GO:0003676">
    <property type="term" value="F:nucleic acid binding"/>
    <property type="evidence" value="ECO:0007669"/>
    <property type="project" value="InterPro"/>
</dbReference>
<protein>
    <recommendedName>
        <fullName evidence="1">Integrase catalytic domain-containing protein</fullName>
    </recommendedName>
</protein>
<dbReference type="InterPro" id="IPR008042">
    <property type="entry name" value="Retrotrans_Pao"/>
</dbReference>
<dbReference type="SUPFAM" id="SSF53098">
    <property type="entry name" value="Ribonuclease H-like"/>
    <property type="match status" value="1"/>
</dbReference>
<accession>V5GH76</accession>
<dbReference type="EMBL" id="GALX01005107">
    <property type="protein sequence ID" value="JAB63359.1"/>
    <property type="molecule type" value="Transcribed_RNA"/>
</dbReference>
<sequence>MVFIKIVTGDGDIKINLLCAKSKVAPVKAHTIPKLELCAAVLLAKLLKTITDTCSSRIKIEHIYAFSYSTVVLSWIASSPHRWKTFVANRVSKIQLSFPNAIWFHVDSKNNIADCLSRGLTPAQLLAHSSWFSGPCWLQLDTDQWPIKRIIENETNTLEEKISSVFPVIVAEDNQLRNLMLRMSSWLKLCRITVYVLRFVRILEIKRIITASDLEKAEIVLIRIVQKIHFSEDFLLLQNEKTCSKSLQYLHPFIENDCIKVGGRLENAQISYQKKHPLLLPKTDHLVNILIDHFHRLYLHTGPHLLLSLIRQRYWVLSARNIIRSRIRKCNYCFKFKPKPSFPQMGNLPTPRVTEAKPFLNCGVDYAGPFYITMTRHRGIKSQKAYICLFVCLATKAIHLELASDMSTATFLGCFKRFLARRGPVVCVYSDCGTNFLGAKAELDQIYNLLQSSEYVTTIGTELSLHKIEWKFNPPSAPHFGGIWESNIKSVKTHLYKIVGNQILSYEEFVTVLTQIEALLNSRPLCWLSTDPSEPMALTPAHFLTLAPLDSFPANDYSEINKNLLSRKELLDQLVQSFWKRWRNEYLTSLQNRQKWNTPACPVTRGTPVLIQQENVPPLQWPLGIIEEVFPGKDGIIRVALVRTKNTTYKRPVVKLCPLPNQ</sequence>
<reference evidence="2" key="1">
    <citation type="submission" date="2013-07" db="EMBL/GenBank/DDBJ databases">
        <title>Midgut Transcriptome Profiling of Anoplphora glabripennis, a Lignocellulose Degrading, Wood-Boring Cerambycid.</title>
        <authorList>
            <person name="Scully E.D."/>
            <person name="Hoover K."/>
            <person name="Carlson J.E."/>
            <person name="Tien M."/>
            <person name="Geib S.M."/>
        </authorList>
    </citation>
    <scope>NUCLEOTIDE SEQUENCE</scope>
</reference>
<dbReference type="InterPro" id="IPR001584">
    <property type="entry name" value="Integrase_cat-core"/>
</dbReference>
<dbReference type="PANTHER" id="PTHR47331">
    <property type="entry name" value="PHD-TYPE DOMAIN-CONTAINING PROTEIN"/>
    <property type="match status" value="1"/>
</dbReference>
<dbReference type="Pfam" id="PF17921">
    <property type="entry name" value="Integrase_H2C2"/>
    <property type="match status" value="1"/>
</dbReference>
<dbReference type="InterPro" id="IPR040676">
    <property type="entry name" value="DUF5641"/>
</dbReference>
<dbReference type="PROSITE" id="PS50994">
    <property type="entry name" value="INTEGRASE"/>
    <property type="match status" value="1"/>
</dbReference>
<dbReference type="PANTHER" id="PTHR47331:SF1">
    <property type="entry name" value="GAG-LIKE PROTEIN"/>
    <property type="match status" value="1"/>
</dbReference>
<evidence type="ECO:0000313" key="2">
    <source>
        <dbReference type="EMBL" id="JAB63359.1"/>
    </source>
</evidence>
<dbReference type="Pfam" id="PF18701">
    <property type="entry name" value="DUF5641"/>
    <property type="match status" value="1"/>
</dbReference>
<evidence type="ECO:0000259" key="1">
    <source>
        <dbReference type="PROSITE" id="PS50994"/>
    </source>
</evidence>
<name>V5GH76_ANOGL</name>